<dbReference type="Proteomes" id="UP001153269">
    <property type="component" value="Unassembled WGS sequence"/>
</dbReference>
<name>A0A9N7TYS7_PLEPL</name>
<comment type="caution">
    <text evidence="2">The sequence shown here is derived from an EMBL/GenBank/DDBJ whole genome shotgun (WGS) entry which is preliminary data.</text>
</comment>
<proteinExistence type="predicted"/>
<protein>
    <submittedName>
        <fullName evidence="2">Uncharacterized protein</fullName>
    </submittedName>
</protein>
<dbReference type="AlphaFoldDB" id="A0A9N7TYS7"/>
<dbReference type="EMBL" id="CADEAL010000513">
    <property type="protein sequence ID" value="CAB1421252.1"/>
    <property type="molecule type" value="Genomic_DNA"/>
</dbReference>
<evidence type="ECO:0000313" key="3">
    <source>
        <dbReference type="Proteomes" id="UP001153269"/>
    </source>
</evidence>
<sequence>MVPRKSRRDIVRTRSHPRLCSGAKALLHHRDPRLSSSSAAAAAAAAARAAKAAGSVAQQHRIQLSRLEVIVEAADGEQHRRGGFGCGREMLLRLKRMRRMMMMLDQRPEKKGGRQSCFLQELRAERKSERKRKCGT</sequence>
<keyword evidence="3" id="KW-1185">Reference proteome</keyword>
<organism evidence="2 3">
    <name type="scientific">Pleuronectes platessa</name>
    <name type="common">European plaice</name>
    <dbReference type="NCBI Taxonomy" id="8262"/>
    <lineage>
        <taxon>Eukaryota</taxon>
        <taxon>Metazoa</taxon>
        <taxon>Chordata</taxon>
        <taxon>Craniata</taxon>
        <taxon>Vertebrata</taxon>
        <taxon>Euteleostomi</taxon>
        <taxon>Actinopterygii</taxon>
        <taxon>Neopterygii</taxon>
        <taxon>Teleostei</taxon>
        <taxon>Neoteleostei</taxon>
        <taxon>Acanthomorphata</taxon>
        <taxon>Carangaria</taxon>
        <taxon>Pleuronectiformes</taxon>
        <taxon>Pleuronectoidei</taxon>
        <taxon>Pleuronectidae</taxon>
        <taxon>Pleuronectes</taxon>
    </lineage>
</organism>
<reference evidence="2" key="1">
    <citation type="submission" date="2020-03" db="EMBL/GenBank/DDBJ databases">
        <authorList>
            <person name="Weist P."/>
        </authorList>
    </citation>
    <scope>NUCLEOTIDE SEQUENCE</scope>
</reference>
<feature type="region of interest" description="Disordered" evidence="1">
    <location>
        <begin position="104"/>
        <end position="136"/>
    </location>
</feature>
<evidence type="ECO:0000313" key="2">
    <source>
        <dbReference type="EMBL" id="CAB1421252.1"/>
    </source>
</evidence>
<gene>
    <name evidence="2" type="ORF">PLEPLA_LOCUS9134</name>
</gene>
<accession>A0A9N7TYS7</accession>
<evidence type="ECO:0000256" key="1">
    <source>
        <dbReference type="SAM" id="MobiDB-lite"/>
    </source>
</evidence>